<proteinExistence type="predicted"/>
<evidence type="ECO:0000313" key="5">
    <source>
        <dbReference type="Proteomes" id="UP001556098"/>
    </source>
</evidence>
<comment type="caution">
    <text evidence="4">The sequence shown here is derived from an EMBL/GenBank/DDBJ whole genome shotgun (WGS) entry which is preliminary data.</text>
</comment>
<evidence type="ECO:0000256" key="2">
    <source>
        <dbReference type="ARBA" id="ARBA00022803"/>
    </source>
</evidence>
<feature type="chain" id="PRO_5045335890" description="Tetratricopeptide repeat protein" evidence="3">
    <location>
        <begin position="36"/>
        <end position="202"/>
    </location>
</feature>
<dbReference type="RefSeq" id="WP_367877100.1">
    <property type="nucleotide sequence ID" value="NZ_JBFNXX010000004.1"/>
</dbReference>
<reference evidence="4 5" key="1">
    <citation type="submission" date="2024-07" db="EMBL/GenBank/DDBJ databases">
        <title>Marimonas sp.nov., isolated from tidal-flat sediment.</title>
        <authorList>
            <person name="Jayan J.N."/>
            <person name="Lee S.S."/>
        </authorList>
    </citation>
    <scope>NUCLEOTIDE SEQUENCE [LARGE SCALE GENOMIC DNA]</scope>
    <source>
        <strain evidence="4 5">MJW-29</strain>
    </source>
</reference>
<accession>A0ABV3RLC1</accession>
<gene>
    <name evidence="4" type="ORF">AB2B41_07270</name>
</gene>
<keyword evidence="2" id="KW-0802">TPR repeat</keyword>
<keyword evidence="5" id="KW-1185">Reference proteome</keyword>
<dbReference type="InterPro" id="IPR011990">
    <property type="entry name" value="TPR-like_helical_dom_sf"/>
</dbReference>
<evidence type="ECO:0000313" key="4">
    <source>
        <dbReference type="EMBL" id="MEW9919397.1"/>
    </source>
</evidence>
<evidence type="ECO:0000256" key="3">
    <source>
        <dbReference type="SAM" id="SignalP"/>
    </source>
</evidence>
<dbReference type="PANTHER" id="PTHR44858">
    <property type="entry name" value="TETRATRICOPEPTIDE REPEAT PROTEIN 6"/>
    <property type="match status" value="1"/>
</dbReference>
<dbReference type="EMBL" id="JBFNXX010000004">
    <property type="protein sequence ID" value="MEW9919397.1"/>
    <property type="molecule type" value="Genomic_DNA"/>
</dbReference>
<dbReference type="InterPro" id="IPR050498">
    <property type="entry name" value="Ycf3"/>
</dbReference>
<feature type="signal peptide" evidence="3">
    <location>
        <begin position="1"/>
        <end position="35"/>
    </location>
</feature>
<protein>
    <recommendedName>
        <fullName evidence="6">Tetratricopeptide repeat protein</fullName>
    </recommendedName>
</protein>
<evidence type="ECO:0000256" key="1">
    <source>
        <dbReference type="ARBA" id="ARBA00022737"/>
    </source>
</evidence>
<sequence length="202" mass="21993">MGLDRARTRVILCDMRILLSLTLALVMSVVQSAGAACPDPADVKEELQALIAQAQQAKRFSEGQRLSGTMWEILLRAPDETAQAALDAGMRRREVADYLGALEHFDRLVAYCPTYAEGYNQRAFVNFLQGAHEEALVDLDVALDLQPLHVAAQAGRALTLMNLGRIAEAREQMLIAVGNNPWLSERALLSDGAPLAVPGKDL</sequence>
<dbReference type="Proteomes" id="UP001556098">
    <property type="component" value="Unassembled WGS sequence"/>
</dbReference>
<name>A0ABV3RLC1_9RHOB</name>
<dbReference type="PANTHER" id="PTHR44858:SF1">
    <property type="entry name" value="UDP-N-ACETYLGLUCOSAMINE--PEPTIDE N-ACETYLGLUCOSAMINYLTRANSFERASE SPINDLY-RELATED"/>
    <property type="match status" value="1"/>
</dbReference>
<organism evidence="4 5">
    <name type="scientific">Sulfitobacter sediminis</name>
    <dbReference type="NCBI Taxonomy" id="3234186"/>
    <lineage>
        <taxon>Bacteria</taxon>
        <taxon>Pseudomonadati</taxon>
        <taxon>Pseudomonadota</taxon>
        <taxon>Alphaproteobacteria</taxon>
        <taxon>Rhodobacterales</taxon>
        <taxon>Roseobacteraceae</taxon>
        <taxon>Sulfitobacter</taxon>
    </lineage>
</organism>
<evidence type="ECO:0008006" key="6">
    <source>
        <dbReference type="Google" id="ProtNLM"/>
    </source>
</evidence>
<dbReference type="Gene3D" id="1.25.40.10">
    <property type="entry name" value="Tetratricopeptide repeat domain"/>
    <property type="match status" value="1"/>
</dbReference>
<dbReference type="SUPFAM" id="SSF48452">
    <property type="entry name" value="TPR-like"/>
    <property type="match status" value="1"/>
</dbReference>
<keyword evidence="1" id="KW-0677">Repeat</keyword>
<keyword evidence="3" id="KW-0732">Signal</keyword>